<sequence>MSGSNVEETSEQTRGRETEPTVRGRGKKDKSRDAVAMEARLAKVELAMTDTREGLDLIEQGMEKGLEDLREQIQDLRERVLVSQVQPVSHKEFVSFQGKVLSMLASMESRIEALATRMESRDQEVRQELAIYKAAVSAWVMATQEASRVERYFEAIALTDKVAKVRTAALYLTDTTTLWWRRRFADMEKDICTIETWEDFRREIKRQFYSEDVAYLARKNMRRLKHTGSIRDYELRRRGVQDLATAMAIAESLTDYKRGDSSKDESLEDSHAMGRGDEVPRDHNAPKKESGKTSNVREGRDKAKRKKFTPKIKCFLCDGPHWARDCPKRKALNAMIEEREQEDEAHMGSMQLLGALQFNPKPSTLETSLLPGVQVKEEKGERAEVARTHMEEVTKGNVNSMDKRKQHSKHQKRTGLPPSEASWEKEVKSILAEQVTRRQGVPPVIEYLVQWKGLPKRQEEGSFWRLLEPSTLSHWWEECRRARLRGGHNKGSMSGSNVEETSEQTRWRETKPTARGRDKKDKSRDAVAMEARLAKVELAMADTQEGLDLIEQGMEKGLEDLREQIQDLRERVLVSQVQPVSHEEFVSFQGKRRTLSSSEYGIPRDPTLVLRFHIREHERPSRAVLDPSHACACVGRPRDTATAFEVRPHRVSGSRAEIGNVQGTIASIRKATQEPRHRDAQGLL</sequence>
<feature type="compositionally biased region" description="Basic and acidic residues" evidence="2">
    <location>
        <begin position="11"/>
        <end position="22"/>
    </location>
</feature>
<evidence type="ECO:0000259" key="3">
    <source>
        <dbReference type="Pfam" id="PF03732"/>
    </source>
</evidence>
<organism evidence="4">
    <name type="scientific">Vitis vinifera</name>
    <name type="common">Grape</name>
    <dbReference type="NCBI Taxonomy" id="29760"/>
    <lineage>
        <taxon>Eukaryota</taxon>
        <taxon>Viridiplantae</taxon>
        <taxon>Streptophyta</taxon>
        <taxon>Embryophyta</taxon>
        <taxon>Tracheophyta</taxon>
        <taxon>Spermatophyta</taxon>
        <taxon>Magnoliopsida</taxon>
        <taxon>eudicotyledons</taxon>
        <taxon>Gunneridae</taxon>
        <taxon>Pentapetalae</taxon>
        <taxon>rosids</taxon>
        <taxon>Vitales</taxon>
        <taxon>Vitaceae</taxon>
        <taxon>Viteae</taxon>
        <taxon>Vitis</taxon>
    </lineage>
</organism>
<evidence type="ECO:0000256" key="2">
    <source>
        <dbReference type="SAM" id="MobiDB-lite"/>
    </source>
</evidence>
<dbReference type="EMBL" id="AM462492">
    <property type="protein sequence ID" value="CAN65762.1"/>
    <property type="molecule type" value="Genomic_DNA"/>
</dbReference>
<evidence type="ECO:0000256" key="1">
    <source>
        <dbReference type="SAM" id="Coils"/>
    </source>
</evidence>
<keyword evidence="1" id="KW-0175">Coiled coil</keyword>
<reference evidence="4" key="1">
    <citation type="journal article" date="2007" name="PLoS ONE">
        <title>The first genome sequence of an elite grapevine cultivar (Pinot noir Vitis vinifera L.): coping with a highly heterozygous genome.</title>
        <authorList>
            <person name="Velasco R."/>
            <person name="Zharkikh A."/>
            <person name="Troggio M."/>
            <person name="Cartwright D.A."/>
            <person name="Cestaro A."/>
            <person name="Pruss D."/>
            <person name="Pindo M."/>
            <person name="FitzGerald L.M."/>
            <person name="Vezzulli S."/>
            <person name="Reid J."/>
            <person name="Malacarne G."/>
            <person name="Iliev D."/>
            <person name="Coppola G."/>
            <person name="Wardell B."/>
            <person name="Micheletti D."/>
            <person name="Macalma T."/>
            <person name="Facci M."/>
            <person name="Mitchell J.T."/>
            <person name="Perazzolli M."/>
            <person name="Eldredge G."/>
            <person name="Gatto P."/>
            <person name="Oyzerski R."/>
            <person name="Moretto M."/>
            <person name="Gutin N."/>
            <person name="Stefanini M."/>
            <person name="Chen Y."/>
            <person name="Segala C."/>
            <person name="Davenport C."/>
            <person name="Dematte L."/>
            <person name="Mraz A."/>
            <person name="Battilana J."/>
            <person name="Stormo K."/>
            <person name="Costa F."/>
            <person name="Tao Q."/>
            <person name="Si-Ammour A."/>
            <person name="Harkins T."/>
            <person name="Lackey A."/>
            <person name="Perbost C."/>
            <person name="Taillon B."/>
            <person name="Stella A."/>
            <person name="Solovyev V."/>
            <person name="Fawcett J.A."/>
            <person name="Sterck L."/>
            <person name="Vandepoele K."/>
            <person name="Grando S.M."/>
            <person name="Toppo S."/>
            <person name="Moser C."/>
            <person name="Lanchbury J."/>
            <person name="Bogden R."/>
            <person name="Skolnick M."/>
            <person name="Sgaramella V."/>
            <person name="Bhatnagar S.K."/>
            <person name="Fontana P."/>
            <person name="Gutin A."/>
            <person name="Van de Peer Y."/>
            <person name="Salamini F."/>
            <person name="Viola R."/>
        </authorList>
    </citation>
    <scope>NUCLEOTIDE SEQUENCE</scope>
</reference>
<feature type="compositionally biased region" description="Basic residues" evidence="2">
    <location>
        <begin position="404"/>
        <end position="413"/>
    </location>
</feature>
<evidence type="ECO:0000313" key="4">
    <source>
        <dbReference type="EMBL" id="CAN65762.1"/>
    </source>
</evidence>
<accession>A5BKB7</accession>
<feature type="region of interest" description="Disordered" evidence="2">
    <location>
        <begin position="487"/>
        <end position="525"/>
    </location>
</feature>
<dbReference type="InterPro" id="IPR005162">
    <property type="entry name" value="Retrotrans_gag_dom"/>
</dbReference>
<name>A5BKB7_VITVI</name>
<feature type="region of interest" description="Disordered" evidence="2">
    <location>
        <begin position="257"/>
        <end position="305"/>
    </location>
</feature>
<gene>
    <name evidence="4" type="ORF">VITISV_001839</name>
</gene>
<feature type="coiled-coil region" evidence="1">
    <location>
        <begin position="551"/>
        <end position="578"/>
    </location>
</feature>
<feature type="compositionally biased region" description="Basic and acidic residues" evidence="2">
    <location>
        <begin position="503"/>
        <end position="525"/>
    </location>
</feature>
<feature type="coiled-coil region" evidence="1">
    <location>
        <begin position="59"/>
        <end position="124"/>
    </location>
</feature>
<dbReference type="Pfam" id="PF03732">
    <property type="entry name" value="Retrotrans_gag"/>
    <property type="match status" value="1"/>
</dbReference>
<feature type="compositionally biased region" description="Basic and acidic residues" evidence="2">
    <location>
        <begin position="257"/>
        <end position="301"/>
    </location>
</feature>
<feature type="region of interest" description="Disordered" evidence="2">
    <location>
        <begin position="1"/>
        <end position="34"/>
    </location>
</feature>
<protein>
    <recommendedName>
        <fullName evidence="3">Retrotransposon gag domain-containing protein</fullName>
    </recommendedName>
</protein>
<proteinExistence type="predicted"/>
<feature type="domain" description="Retrotransposon gag" evidence="3">
    <location>
        <begin position="168"/>
        <end position="244"/>
    </location>
</feature>
<dbReference type="AlphaFoldDB" id="A5BKB7"/>
<feature type="region of interest" description="Disordered" evidence="2">
    <location>
        <begin position="396"/>
        <end position="422"/>
    </location>
</feature>